<feature type="compositionally biased region" description="Basic residues" evidence="2">
    <location>
        <begin position="243"/>
        <end position="310"/>
    </location>
</feature>
<proteinExistence type="predicted"/>
<evidence type="ECO:0000259" key="3">
    <source>
        <dbReference type="PROSITE" id="PS50966"/>
    </source>
</evidence>
<gene>
    <name evidence="4" type="ORF">Pla100_39480</name>
</gene>
<feature type="domain" description="SWIM-type" evidence="3">
    <location>
        <begin position="151"/>
        <end position="181"/>
    </location>
</feature>
<dbReference type="RefSeq" id="WP_146579241.1">
    <property type="nucleotide sequence ID" value="NZ_SJPM01000008.1"/>
</dbReference>
<evidence type="ECO:0000256" key="1">
    <source>
        <dbReference type="PROSITE-ProRule" id="PRU00325"/>
    </source>
</evidence>
<keyword evidence="5" id="KW-1185">Reference proteome</keyword>
<dbReference type="EMBL" id="SJPM01000008">
    <property type="protein sequence ID" value="TWT94337.1"/>
    <property type="molecule type" value="Genomic_DNA"/>
</dbReference>
<evidence type="ECO:0000256" key="2">
    <source>
        <dbReference type="SAM" id="MobiDB-lite"/>
    </source>
</evidence>
<dbReference type="InterPro" id="IPR007527">
    <property type="entry name" value="Znf_SWIM"/>
</dbReference>
<dbReference type="Pfam" id="PF04434">
    <property type="entry name" value="SWIM"/>
    <property type="match status" value="1"/>
</dbReference>
<sequence>MSYYGRWAPYVPVARRKANGVREAQTRMKKGQSLQPVQIAGTKISKTFWGQAWCEHFEGYRDFSNRLPRGKTYARNGSVCHLEITPGKIFGLVCGSELYDVNIQIDALPAKKWKAIRKDCQHSVLSLIDLMRGKLSEEVIARLTNPKDGLFPIGKEMSLSCDCPDYSRLCKHLAAVMYGVAARLDSQPELLFVLRGVDQSELIADAISTQESDLGLEAASDFEGDDLGAIFGIEMASPAKDLPKKKKAAKKKSVKKKASKKKTSKKKASKKKASKKKSVKKKAAKKKAVKKKALKRKMAKRKVTKSKGVNKRATNTAI</sequence>
<dbReference type="PANTHER" id="PTHR38133">
    <property type="entry name" value="SLR1429 PROTEIN"/>
    <property type="match status" value="1"/>
</dbReference>
<name>A0A5C6A4N9_9BACT</name>
<dbReference type="PROSITE" id="PS50966">
    <property type="entry name" value="ZF_SWIM"/>
    <property type="match status" value="1"/>
</dbReference>
<dbReference type="GO" id="GO:0008270">
    <property type="term" value="F:zinc ion binding"/>
    <property type="evidence" value="ECO:0007669"/>
    <property type="project" value="UniProtKB-KW"/>
</dbReference>
<keyword evidence="1" id="KW-0863">Zinc-finger</keyword>
<protein>
    <recommendedName>
        <fullName evidence="3">SWIM-type domain-containing protein</fullName>
    </recommendedName>
</protein>
<dbReference type="AlphaFoldDB" id="A0A5C6A4N9"/>
<keyword evidence="1" id="KW-0479">Metal-binding</keyword>
<comment type="caution">
    <text evidence="4">The sequence shown here is derived from an EMBL/GenBank/DDBJ whole genome shotgun (WGS) entry which is preliminary data.</text>
</comment>
<dbReference type="OrthoDB" id="188274at2"/>
<keyword evidence="1" id="KW-0862">Zinc</keyword>
<dbReference type="PANTHER" id="PTHR38133:SF1">
    <property type="entry name" value="SLR1429 PROTEIN"/>
    <property type="match status" value="1"/>
</dbReference>
<organism evidence="4 5">
    <name type="scientific">Neorhodopirellula pilleata</name>
    <dbReference type="NCBI Taxonomy" id="2714738"/>
    <lineage>
        <taxon>Bacteria</taxon>
        <taxon>Pseudomonadati</taxon>
        <taxon>Planctomycetota</taxon>
        <taxon>Planctomycetia</taxon>
        <taxon>Pirellulales</taxon>
        <taxon>Pirellulaceae</taxon>
        <taxon>Neorhodopirellula</taxon>
    </lineage>
</organism>
<dbReference type="Proteomes" id="UP000316213">
    <property type="component" value="Unassembled WGS sequence"/>
</dbReference>
<evidence type="ECO:0000313" key="5">
    <source>
        <dbReference type="Proteomes" id="UP000316213"/>
    </source>
</evidence>
<reference evidence="4 5" key="1">
    <citation type="submission" date="2019-02" db="EMBL/GenBank/DDBJ databases">
        <title>Deep-cultivation of Planctomycetes and their phenomic and genomic characterization uncovers novel biology.</title>
        <authorList>
            <person name="Wiegand S."/>
            <person name="Jogler M."/>
            <person name="Boedeker C."/>
            <person name="Pinto D."/>
            <person name="Vollmers J."/>
            <person name="Rivas-Marin E."/>
            <person name="Kohn T."/>
            <person name="Peeters S.H."/>
            <person name="Heuer A."/>
            <person name="Rast P."/>
            <person name="Oberbeckmann S."/>
            <person name="Bunk B."/>
            <person name="Jeske O."/>
            <person name="Meyerdierks A."/>
            <person name="Storesund J.E."/>
            <person name="Kallscheuer N."/>
            <person name="Luecker S."/>
            <person name="Lage O.M."/>
            <person name="Pohl T."/>
            <person name="Merkel B.J."/>
            <person name="Hornburger P."/>
            <person name="Mueller R.-W."/>
            <person name="Bruemmer F."/>
            <person name="Labrenz M."/>
            <person name="Spormann A.M."/>
            <person name="Op Den Camp H."/>
            <person name="Overmann J."/>
            <person name="Amann R."/>
            <person name="Jetten M.S.M."/>
            <person name="Mascher T."/>
            <person name="Medema M.H."/>
            <person name="Devos D.P."/>
            <person name="Kaster A.-K."/>
            <person name="Ovreas L."/>
            <person name="Rohde M."/>
            <person name="Galperin M.Y."/>
            <person name="Jogler C."/>
        </authorList>
    </citation>
    <scope>NUCLEOTIDE SEQUENCE [LARGE SCALE GENOMIC DNA]</scope>
    <source>
        <strain evidence="4 5">Pla100</strain>
    </source>
</reference>
<accession>A0A5C6A4N9</accession>
<evidence type="ECO:0000313" key="4">
    <source>
        <dbReference type="EMBL" id="TWT94337.1"/>
    </source>
</evidence>
<feature type="region of interest" description="Disordered" evidence="2">
    <location>
        <begin position="241"/>
        <end position="318"/>
    </location>
</feature>